<keyword evidence="5" id="KW-0282">Flagellum</keyword>
<feature type="region of interest" description="Disordered" evidence="3">
    <location>
        <begin position="423"/>
        <end position="442"/>
    </location>
</feature>
<dbReference type="RefSeq" id="WP_309308027.1">
    <property type="nucleotide sequence ID" value="NZ_CP133594.1"/>
</dbReference>
<dbReference type="GO" id="GO:0097588">
    <property type="term" value="P:archaeal or bacterial-type flagellum-dependent cell motility"/>
    <property type="evidence" value="ECO:0007669"/>
    <property type="project" value="InterPro"/>
</dbReference>
<evidence type="ECO:0000256" key="3">
    <source>
        <dbReference type="SAM" id="MobiDB-lite"/>
    </source>
</evidence>
<reference evidence="5" key="1">
    <citation type="submission" date="2023-08" db="EMBL/GenBank/DDBJ databases">
        <title>Methanolobus mangrovi sp. nov. and Methanolobus sediminis sp. nov, two novel methylotrophic methanogens isolated from mangrove sediments in China.</title>
        <authorList>
            <person name="Zhou J."/>
        </authorList>
    </citation>
    <scope>NUCLEOTIDE SEQUENCE</scope>
    <source>
        <strain evidence="5">FTZ2</strain>
    </source>
</reference>
<gene>
    <name evidence="5" type="ORF">RE476_12820</name>
</gene>
<dbReference type="AlphaFoldDB" id="A0AA51YGN2"/>
<comment type="subcellular location">
    <subcellularLocation>
        <location evidence="1">Archaeal flagellum</location>
    </subcellularLocation>
</comment>
<organism evidence="5 6">
    <name type="scientific">Methanolobus mangrovi</name>
    <dbReference type="NCBI Taxonomy" id="3072977"/>
    <lineage>
        <taxon>Archaea</taxon>
        <taxon>Methanobacteriati</taxon>
        <taxon>Methanobacteriota</taxon>
        <taxon>Stenosarchaea group</taxon>
        <taxon>Methanomicrobia</taxon>
        <taxon>Methanosarcinales</taxon>
        <taxon>Methanosarcinaceae</taxon>
        <taxon>Methanolobus</taxon>
    </lineage>
</organism>
<dbReference type="InterPro" id="IPR052494">
    <property type="entry name" value="Flagella_assembly_related"/>
</dbReference>
<dbReference type="Proteomes" id="UP001183006">
    <property type="component" value="Chromosome"/>
</dbReference>
<evidence type="ECO:0000256" key="2">
    <source>
        <dbReference type="ARBA" id="ARBA00022440"/>
    </source>
</evidence>
<dbReference type="PANTHER" id="PTHR40698">
    <property type="entry name" value="FLAGELLA-RELATED PROTEIN E-RELATED-RELATED"/>
    <property type="match status" value="1"/>
</dbReference>
<protein>
    <submittedName>
        <fullName evidence="5">FlaD/FlaE family flagellar protein</fullName>
    </submittedName>
</protein>
<sequence>MSELPWENKKIAEIMSSAGDEAKLSPDASTIKKGATPPIPDILANAFADMQMEEAKIDTQEPASDVKFNQLPEMSFPSFGDLPDLSVVGQNKSEEPTSNPVGMSFPPSLPSFMNAPGIPETPDPKEGTVNDIPKTLFAMDNSKINNDPFPDTSPKIVSSPKKRSPPPLFDPFIPGGLETDLGNDPEPPATNMPEFVANNPTSFPPSLSSSENLQVSGINQFANTPNDSPSPFFDGPIAGANSIEATPSVGTNPFDSTPSGGANPFQAPHTAGVNPFDAPPTVGANPFEVPAAAGVNPFDAPSTVGANPFDAPSTVGANPFEVPPDASVNPFEAPPAAGVNPFGESFQSAEKSVNGTSNGKVSIKPPINVDSFKKNIEGISVVARGFLKNLTKGKSLIQRMEDMMGGTVSEDFLSANDAKLSVSESPFEHESDRTAAPSPVNPFSAFTDDLKETPDDPRANPFDFDKGPEHVEAIRKVTPIENPVMEMDQKYSLDEDVSNDPLQKTVFNINPEISDIGSDFVEITAFDKSMAQDAENNVDDASRMGLSGIISAKSNGMIADKRYAGIESDIDELKGNLKDMGMQFTSVCGEVEIFSNKVSYLDETLSSFAKASEDVLAQDLVKFADIEEKMSSVGGKVGNFESNLAVIQSDNTSIKSDLLRLEDNVSELVNCYTALLAQMHESLQENESNFSRIDDVSGKLDVIGSRISSMEKSHEDTKSTSMEFSRSISALIDNLGMVSSEFKEFQQESEQKNAAMLEKICSVTEYVEAELKKLGAKSYKGFGQNVHLSNIVKNSGNMKLCMEWLEFLMGLVGRNNLPDILSYYEELGWITEKVRMELLHYAEGIDFYMEKPDWKLTPDDHVKSIWFIESLAGMKVDKNRLSVIDRDIEKVKKGSEIYGI</sequence>
<dbReference type="Pfam" id="PF04659">
    <property type="entry name" value="Arch_fla_DE"/>
    <property type="match status" value="1"/>
</dbReference>
<evidence type="ECO:0000259" key="4">
    <source>
        <dbReference type="Pfam" id="PF04659"/>
    </source>
</evidence>
<feature type="region of interest" description="Disordered" evidence="3">
    <location>
        <begin position="54"/>
        <end position="103"/>
    </location>
</feature>
<keyword evidence="5" id="KW-0966">Cell projection</keyword>
<feature type="compositionally biased region" description="Polar residues" evidence="3">
    <location>
        <begin position="88"/>
        <end position="101"/>
    </location>
</feature>
<dbReference type="KEGG" id="mmav:RE476_12820"/>
<evidence type="ECO:0000313" key="5">
    <source>
        <dbReference type="EMBL" id="WMW22232.1"/>
    </source>
</evidence>
<keyword evidence="5" id="KW-0969">Cilium</keyword>
<feature type="region of interest" description="Disordered" evidence="3">
    <location>
        <begin position="17"/>
        <end position="39"/>
    </location>
</feature>
<dbReference type="GeneID" id="84231039"/>
<feature type="domain" description="Archaeal flagella protein FlaD/E" evidence="4">
    <location>
        <begin position="784"/>
        <end position="873"/>
    </location>
</feature>
<keyword evidence="6" id="KW-1185">Reference proteome</keyword>
<proteinExistence type="predicted"/>
<accession>A0AA51YGN2</accession>
<dbReference type="PANTHER" id="PTHR40698:SF1">
    <property type="entry name" value="FLAGELLA-RELATED PROTEIN D-RELATED"/>
    <property type="match status" value="1"/>
</dbReference>
<evidence type="ECO:0000313" key="6">
    <source>
        <dbReference type="Proteomes" id="UP001183006"/>
    </source>
</evidence>
<keyword evidence="2" id="KW-0974">Archaeal flagellum</keyword>
<dbReference type="GO" id="GO:0097589">
    <property type="term" value="C:archaeal-type flagellum"/>
    <property type="evidence" value="ECO:0007669"/>
    <property type="project" value="UniProtKB-SubCell"/>
</dbReference>
<evidence type="ECO:0000256" key="1">
    <source>
        <dbReference type="ARBA" id="ARBA00004618"/>
    </source>
</evidence>
<dbReference type="EMBL" id="CP133594">
    <property type="protein sequence ID" value="WMW22232.1"/>
    <property type="molecule type" value="Genomic_DNA"/>
</dbReference>
<dbReference type="InterPro" id="IPR006752">
    <property type="entry name" value="Arch_fla_DE"/>
</dbReference>
<feature type="region of interest" description="Disordered" evidence="3">
    <location>
        <begin position="144"/>
        <end position="167"/>
    </location>
</feature>
<name>A0AA51YGN2_9EURY</name>